<name>A0AAU7ZH19_9BACT</name>
<dbReference type="Pfam" id="PF00300">
    <property type="entry name" value="His_Phos_1"/>
    <property type="match status" value="1"/>
</dbReference>
<feature type="binding site" evidence="2">
    <location>
        <position position="56"/>
    </location>
    <ligand>
        <name>substrate</name>
    </ligand>
</feature>
<reference evidence="3" key="2">
    <citation type="journal article" date="2024" name="Environ. Microbiol.">
        <title>Genome analysis and description of Tunturibacter gen. nov. expands the diversity of Terriglobia in tundra soils.</title>
        <authorList>
            <person name="Messyasz A."/>
            <person name="Mannisto M.K."/>
            <person name="Kerkhof L.J."/>
            <person name="Haggblom M.M."/>
        </authorList>
    </citation>
    <scope>NUCLEOTIDE SEQUENCE</scope>
    <source>
        <strain evidence="3">M8UP23</strain>
    </source>
</reference>
<dbReference type="CDD" id="cd07067">
    <property type="entry name" value="HP_PGM_like"/>
    <property type="match status" value="1"/>
</dbReference>
<evidence type="ECO:0000313" key="3">
    <source>
        <dbReference type="EMBL" id="XCB27609.1"/>
    </source>
</evidence>
<feature type="active site" description="Proton donor/acceptor" evidence="1">
    <location>
        <position position="80"/>
    </location>
</feature>
<gene>
    <name evidence="3" type="ORF">RBB75_04645</name>
</gene>
<keyword evidence="3" id="KW-0378">Hydrolase</keyword>
<dbReference type="Gene3D" id="3.40.50.1240">
    <property type="entry name" value="Phosphoglycerate mutase-like"/>
    <property type="match status" value="1"/>
</dbReference>
<sequence>MSEILFIRHAATDMAGTFCGHSDPDINARGQQQISELIDRLRKESIDIVYTSDLRRAAATASAIAEAFGVECEVRAALREISFGTWEGLSWKDIEQRDAVYAHRWMAEYPRFAAPDGEDFSDFERRVLKEVEFLSTKAIEQRIAVVTHAGVLRTVLCSLGNCSQQDAWRQTESYCAIVRHTVAPPLLTQIIGASS</sequence>
<dbReference type="GO" id="GO:0005737">
    <property type="term" value="C:cytoplasm"/>
    <property type="evidence" value="ECO:0007669"/>
    <property type="project" value="TreeGrafter"/>
</dbReference>
<dbReference type="InterPro" id="IPR029033">
    <property type="entry name" value="His_PPase_superfam"/>
</dbReference>
<dbReference type="InterPro" id="IPR013078">
    <property type="entry name" value="His_Pase_superF_clade-1"/>
</dbReference>
<dbReference type="PANTHER" id="PTHR48100:SF1">
    <property type="entry name" value="HISTIDINE PHOSPHATASE FAMILY PROTEIN-RELATED"/>
    <property type="match status" value="1"/>
</dbReference>
<dbReference type="PANTHER" id="PTHR48100">
    <property type="entry name" value="BROAD-SPECIFICITY PHOSPHATASE YOR283W-RELATED"/>
    <property type="match status" value="1"/>
</dbReference>
<feature type="active site" description="Tele-phosphohistidine intermediate" evidence="1">
    <location>
        <position position="9"/>
    </location>
</feature>
<protein>
    <submittedName>
        <fullName evidence="3">Histidine phosphatase family protein</fullName>
        <ecNumber evidence="3">3.1.3.-</ecNumber>
    </submittedName>
</protein>
<dbReference type="SMART" id="SM00855">
    <property type="entry name" value="PGAM"/>
    <property type="match status" value="1"/>
</dbReference>
<organism evidence="3">
    <name type="scientific">Tunturiibacter empetritectus</name>
    <dbReference type="NCBI Taxonomy" id="3069691"/>
    <lineage>
        <taxon>Bacteria</taxon>
        <taxon>Pseudomonadati</taxon>
        <taxon>Acidobacteriota</taxon>
        <taxon>Terriglobia</taxon>
        <taxon>Terriglobales</taxon>
        <taxon>Acidobacteriaceae</taxon>
        <taxon>Tunturiibacter</taxon>
    </lineage>
</organism>
<dbReference type="EC" id="3.1.3.-" evidence="3"/>
<proteinExistence type="predicted"/>
<evidence type="ECO:0000256" key="2">
    <source>
        <dbReference type="PIRSR" id="PIRSR613078-2"/>
    </source>
</evidence>
<dbReference type="InterPro" id="IPR050275">
    <property type="entry name" value="PGM_Phosphatase"/>
</dbReference>
<evidence type="ECO:0000256" key="1">
    <source>
        <dbReference type="PIRSR" id="PIRSR613078-1"/>
    </source>
</evidence>
<accession>A0AAU7ZH19</accession>
<dbReference type="EMBL" id="CP132932">
    <property type="protein sequence ID" value="XCB27609.1"/>
    <property type="molecule type" value="Genomic_DNA"/>
</dbReference>
<dbReference type="SUPFAM" id="SSF53254">
    <property type="entry name" value="Phosphoglycerate mutase-like"/>
    <property type="match status" value="1"/>
</dbReference>
<reference evidence="3" key="1">
    <citation type="submission" date="2023-08" db="EMBL/GenBank/DDBJ databases">
        <authorList>
            <person name="Messyasz A."/>
            <person name="Mannisto M.K."/>
            <person name="Kerkhof L.J."/>
            <person name="Haggblom M."/>
        </authorList>
    </citation>
    <scope>NUCLEOTIDE SEQUENCE</scope>
    <source>
        <strain evidence="3">M8UP23</strain>
    </source>
</reference>
<dbReference type="AlphaFoldDB" id="A0AAU7ZH19"/>
<dbReference type="KEGG" id="temp:RBB75_04645"/>
<dbReference type="GO" id="GO:0016791">
    <property type="term" value="F:phosphatase activity"/>
    <property type="evidence" value="ECO:0007669"/>
    <property type="project" value="TreeGrafter"/>
</dbReference>
<dbReference type="RefSeq" id="WP_353069724.1">
    <property type="nucleotide sequence ID" value="NZ_CP132932.1"/>
</dbReference>